<comment type="caution">
    <text evidence="2">The sequence shown here is derived from an EMBL/GenBank/DDBJ whole genome shotgun (WGS) entry which is preliminary data.</text>
</comment>
<evidence type="ECO:0000256" key="1">
    <source>
        <dbReference type="SAM" id="SignalP"/>
    </source>
</evidence>
<gene>
    <name evidence="2" type="ORF">EG242_13470</name>
</gene>
<keyword evidence="1" id="KW-0732">Signal</keyword>
<name>A0A3P1AN94_9FLAO</name>
<evidence type="ECO:0000313" key="2">
    <source>
        <dbReference type="EMBL" id="RRA90417.1"/>
    </source>
</evidence>
<dbReference type="AlphaFoldDB" id="A0A3P1AN94"/>
<dbReference type="OrthoDB" id="1091850at2"/>
<dbReference type="Pfam" id="PF14064">
    <property type="entry name" value="HmuY"/>
    <property type="match status" value="1"/>
</dbReference>
<feature type="chain" id="PRO_5018013132" description="HmuY protein" evidence="1">
    <location>
        <begin position="17"/>
        <end position="367"/>
    </location>
</feature>
<dbReference type="CDD" id="cd12105">
    <property type="entry name" value="HmuY"/>
    <property type="match status" value="1"/>
</dbReference>
<evidence type="ECO:0000313" key="3">
    <source>
        <dbReference type="Proteomes" id="UP000268372"/>
    </source>
</evidence>
<dbReference type="Proteomes" id="UP000268372">
    <property type="component" value="Unassembled WGS sequence"/>
</dbReference>
<feature type="signal peptide" evidence="1">
    <location>
        <begin position="1"/>
        <end position="16"/>
    </location>
</feature>
<accession>A0A3P1AN94</accession>
<protein>
    <recommendedName>
        <fullName evidence="4">HmuY protein</fullName>
    </recommendedName>
</protein>
<dbReference type="RefSeq" id="WP_124900385.1">
    <property type="nucleotide sequence ID" value="NZ_RQTJ01000042.1"/>
</dbReference>
<dbReference type="PROSITE" id="PS51257">
    <property type="entry name" value="PROKAR_LIPOPROTEIN"/>
    <property type="match status" value="1"/>
</dbReference>
<keyword evidence="3" id="KW-1185">Reference proteome</keyword>
<reference evidence="2 3" key="1">
    <citation type="submission" date="2018-11" db="EMBL/GenBank/DDBJ databases">
        <title>Flavobacterium sp. nov., YIM 102796 draft genome.</title>
        <authorList>
            <person name="Li G."/>
            <person name="Jiang Y."/>
        </authorList>
    </citation>
    <scope>NUCLEOTIDE SEQUENCE [LARGE SCALE GENOMIC DNA]</scope>
    <source>
        <strain evidence="2 3">YIM 102796</strain>
    </source>
</reference>
<proteinExistence type="predicted"/>
<evidence type="ECO:0008006" key="4">
    <source>
        <dbReference type="Google" id="ProtNLM"/>
    </source>
</evidence>
<organism evidence="2 3">
    <name type="scientific">Paenimyroides viscosum</name>
    <dbReference type="NCBI Taxonomy" id="2488729"/>
    <lineage>
        <taxon>Bacteria</taxon>
        <taxon>Pseudomonadati</taxon>
        <taxon>Bacteroidota</taxon>
        <taxon>Flavobacteriia</taxon>
        <taxon>Flavobacteriales</taxon>
        <taxon>Flavobacteriaceae</taxon>
        <taxon>Paenimyroides</taxon>
    </lineage>
</organism>
<dbReference type="EMBL" id="RQTJ01000042">
    <property type="protein sequence ID" value="RRA90417.1"/>
    <property type="molecule type" value="Genomic_DNA"/>
</dbReference>
<dbReference type="InterPro" id="IPR025921">
    <property type="entry name" value="HmuY"/>
</dbReference>
<sequence length="367" mass="39863">MKKSIFILALASFVFASCSDDNNTPNEPIIVKPVDGGTVAAKVGGPNQPNQVFVDLSANSQTGVKRDTWDLGFSTGSDFRVIINGSIKMAVKKLETTNIDAVQTQDDAVAVGYSTMASWGYVDNPTGILIGNGAGIGTAIAEISATANDNYVYLVNMGFEVGTTAPSPGSVALDGNARGWKKVRITRDGNDYVVDYADLADTTHKTVKVSKKADFNFTFLSLNSGQEITIQPAKKQWDLSFTGFTNYFPYGDDQITYYYADFITTNVHAGIKVYMVQSTAENLATEYSNFTKANVEEGKFTTSATDQRVIGDTWRNGGGPSTQPSIKDDRFYIVKDVDGNLFKLKFLALTNDAGERGNPVFEYQLLK</sequence>